<comment type="cofactor">
    <cofactor evidence="1">
        <name>Zn(2+)</name>
        <dbReference type="ChEBI" id="CHEBI:29105"/>
    </cofactor>
</comment>
<dbReference type="EMBL" id="JBHUCX010000020">
    <property type="protein sequence ID" value="MFD1674590.1"/>
    <property type="molecule type" value="Genomic_DNA"/>
</dbReference>
<evidence type="ECO:0000313" key="8">
    <source>
        <dbReference type="Proteomes" id="UP001597079"/>
    </source>
</evidence>
<dbReference type="InterPro" id="IPR001765">
    <property type="entry name" value="Carbonic_anhydrase"/>
</dbReference>
<dbReference type="PANTHER" id="PTHR43175:SF3">
    <property type="entry name" value="CARBON DISULFIDE HYDROLASE"/>
    <property type="match status" value="1"/>
</dbReference>
<protein>
    <recommendedName>
        <fullName evidence="3">carbonic anhydrase</fullName>
        <ecNumber evidence="3">4.2.1.1</ecNumber>
    </recommendedName>
</protein>
<evidence type="ECO:0000256" key="3">
    <source>
        <dbReference type="ARBA" id="ARBA00012925"/>
    </source>
</evidence>
<proteinExistence type="inferred from homology"/>
<dbReference type="RefSeq" id="WP_377942453.1">
    <property type="nucleotide sequence ID" value="NZ_JBHUCX010000020.1"/>
</dbReference>
<dbReference type="Pfam" id="PF00484">
    <property type="entry name" value="Pro_CA"/>
    <property type="match status" value="1"/>
</dbReference>
<evidence type="ECO:0000256" key="5">
    <source>
        <dbReference type="ARBA" id="ARBA00022833"/>
    </source>
</evidence>
<dbReference type="SUPFAM" id="SSF53056">
    <property type="entry name" value="beta-carbonic anhydrase, cab"/>
    <property type="match status" value="1"/>
</dbReference>
<evidence type="ECO:0000313" key="7">
    <source>
        <dbReference type="EMBL" id="MFD1674590.1"/>
    </source>
</evidence>
<comment type="caution">
    <text evidence="7">The sequence shown here is derived from an EMBL/GenBank/DDBJ whole genome shotgun (WGS) entry which is preliminary data.</text>
</comment>
<keyword evidence="5" id="KW-0862">Zinc</keyword>
<dbReference type="SMART" id="SM00947">
    <property type="entry name" value="Pro_CA"/>
    <property type="match status" value="1"/>
</dbReference>
<dbReference type="PANTHER" id="PTHR43175">
    <property type="entry name" value="CARBONIC ANHYDRASE"/>
    <property type="match status" value="1"/>
</dbReference>
<dbReference type="Proteomes" id="UP001597079">
    <property type="component" value="Unassembled WGS sequence"/>
</dbReference>
<reference evidence="8" key="1">
    <citation type="journal article" date="2019" name="Int. J. Syst. Evol. Microbiol.">
        <title>The Global Catalogue of Microorganisms (GCM) 10K type strain sequencing project: providing services to taxonomists for standard genome sequencing and annotation.</title>
        <authorList>
            <consortium name="The Broad Institute Genomics Platform"/>
            <consortium name="The Broad Institute Genome Sequencing Center for Infectious Disease"/>
            <person name="Wu L."/>
            <person name="Ma J."/>
        </authorList>
    </citation>
    <scope>NUCLEOTIDE SEQUENCE [LARGE SCALE GENOMIC DNA]</scope>
    <source>
        <strain evidence="8">CGMCC 1.12286</strain>
    </source>
</reference>
<evidence type="ECO:0000256" key="4">
    <source>
        <dbReference type="ARBA" id="ARBA00022723"/>
    </source>
</evidence>
<dbReference type="Gene3D" id="3.40.1050.10">
    <property type="entry name" value="Carbonic anhydrase"/>
    <property type="match status" value="1"/>
</dbReference>
<evidence type="ECO:0000256" key="2">
    <source>
        <dbReference type="ARBA" id="ARBA00006217"/>
    </source>
</evidence>
<keyword evidence="8" id="KW-1185">Reference proteome</keyword>
<sequence length="188" mass="21142">MNYLEELMAFNQRFVESHEYEQYKTSKFPNKKLVVLSCMDTRLSELLPRAMNLRNGDAKIIKNAGAVVSHPFGSIMRSIIVAVYDLGADEICVIGHHGCGMGSINSDETIKKMMDKGISPETIHTLEYSGIDLKTWLQRIESIPNSVRESVRMIVNHPLIPKSLRVHGLVIDPETGKLDVVVNGYEEK</sequence>
<name>A0ABW4JHG1_9BACL</name>
<dbReference type="InterPro" id="IPR036874">
    <property type="entry name" value="Carbonic_anhydrase_sf"/>
</dbReference>
<accession>A0ABW4JHG1</accession>
<evidence type="ECO:0000256" key="6">
    <source>
        <dbReference type="ARBA" id="ARBA00048348"/>
    </source>
</evidence>
<dbReference type="CDD" id="cd03379">
    <property type="entry name" value="beta_CA_cladeD"/>
    <property type="match status" value="1"/>
</dbReference>
<organism evidence="7 8">
    <name type="scientific">Alicyclobacillus fodiniaquatilis</name>
    <dbReference type="NCBI Taxonomy" id="1661150"/>
    <lineage>
        <taxon>Bacteria</taxon>
        <taxon>Bacillati</taxon>
        <taxon>Bacillota</taxon>
        <taxon>Bacilli</taxon>
        <taxon>Bacillales</taxon>
        <taxon>Alicyclobacillaceae</taxon>
        <taxon>Alicyclobacillus</taxon>
    </lineage>
</organism>
<dbReference type="EC" id="4.2.1.1" evidence="3"/>
<evidence type="ECO:0000256" key="1">
    <source>
        <dbReference type="ARBA" id="ARBA00001947"/>
    </source>
</evidence>
<keyword evidence="4" id="KW-0479">Metal-binding</keyword>
<gene>
    <name evidence="7" type="ORF">ACFSB2_07705</name>
</gene>
<comment type="similarity">
    <text evidence="2">Belongs to the beta-class carbonic anhydrase family.</text>
</comment>
<comment type="catalytic activity">
    <reaction evidence="6">
        <text>hydrogencarbonate + H(+) = CO2 + H2O</text>
        <dbReference type="Rhea" id="RHEA:10748"/>
        <dbReference type="ChEBI" id="CHEBI:15377"/>
        <dbReference type="ChEBI" id="CHEBI:15378"/>
        <dbReference type="ChEBI" id="CHEBI:16526"/>
        <dbReference type="ChEBI" id="CHEBI:17544"/>
        <dbReference type="EC" id="4.2.1.1"/>
    </reaction>
</comment>